<dbReference type="EMBL" id="KQ459999">
    <property type="protein sequence ID" value="KPJ18491.1"/>
    <property type="molecule type" value="Genomic_DNA"/>
</dbReference>
<feature type="compositionally biased region" description="Pro residues" evidence="1">
    <location>
        <begin position="120"/>
        <end position="134"/>
    </location>
</feature>
<keyword evidence="3" id="KW-1185">Reference proteome</keyword>
<protein>
    <submittedName>
        <fullName evidence="2">Uncharacterized protein</fullName>
    </submittedName>
</protein>
<evidence type="ECO:0000313" key="3">
    <source>
        <dbReference type="Proteomes" id="UP000053240"/>
    </source>
</evidence>
<proteinExistence type="predicted"/>
<evidence type="ECO:0000313" key="2">
    <source>
        <dbReference type="EMBL" id="KPJ18491.1"/>
    </source>
</evidence>
<dbReference type="Proteomes" id="UP000053240">
    <property type="component" value="Unassembled WGS sequence"/>
</dbReference>
<organism evidence="2 3">
    <name type="scientific">Papilio machaon</name>
    <name type="common">Old World swallowtail butterfly</name>
    <dbReference type="NCBI Taxonomy" id="76193"/>
    <lineage>
        <taxon>Eukaryota</taxon>
        <taxon>Metazoa</taxon>
        <taxon>Ecdysozoa</taxon>
        <taxon>Arthropoda</taxon>
        <taxon>Hexapoda</taxon>
        <taxon>Insecta</taxon>
        <taxon>Pterygota</taxon>
        <taxon>Neoptera</taxon>
        <taxon>Endopterygota</taxon>
        <taxon>Lepidoptera</taxon>
        <taxon>Glossata</taxon>
        <taxon>Ditrysia</taxon>
        <taxon>Papilionoidea</taxon>
        <taxon>Papilionidae</taxon>
        <taxon>Papilioninae</taxon>
        <taxon>Papilio</taxon>
    </lineage>
</organism>
<evidence type="ECO:0000256" key="1">
    <source>
        <dbReference type="SAM" id="MobiDB-lite"/>
    </source>
</evidence>
<sequence length="142" mass="16215">MNRDYHHRLTIRLQRGARSLPQVTLLCIVGASTSKATLQHISDKVATHIKTLTEKAATTIHKLASDIDPKKLEQLDLLQLFTKKLAKKPHPELVIIDPYQVDRLKYYFEHAHGHKKPVPHVTPIPPIRHPPPVPHKQYGIPH</sequence>
<feature type="region of interest" description="Disordered" evidence="1">
    <location>
        <begin position="118"/>
        <end position="142"/>
    </location>
</feature>
<accession>A0A0N1IQ36</accession>
<dbReference type="InParanoid" id="A0A0N1IQ36"/>
<name>A0A0N1IQ36_PAPMA</name>
<gene>
    <name evidence="2" type="ORF">RR48_01651</name>
</gene>
<dbReference type="AlphaFoldDB" id="A0A0N1IQ36"/>
<reference evidence="2 3" key="1">
    <citation type="journal article" date="2015" name="Nat. Commun.">
        <title>Outbred genome sequencing and CRISPR/Cas9 gene editing in butterflies.</title>
        <authorList>
            <person name="Li X."/>
            <person name="Fan D."/>
            <person name="Zhang W."/>
            <person name="Liu G."/>
            <person name="Zhang L."/>
            <person name="Zhao L."/>
            <person name="Fang X."/>
            <person name="Chen L."/>
            <person name="Dong Y."/>
            <person name="Chen Y."/>
            <person name="Ding Y."/>
            <person name="Zhao R."/>
            <person name="Feng M."/>
            <person name="Zhu Y."/>
            <person name="Feng Y."/>
            <person name="Jiang X."/>
            <person name="Zhu D."/>
            <person name="Xiang H."/>
            <person name="Feng X."/>
            <person name="Li S."/>
            <person name="Wang J."/>
            <person name="Zhang G."/>
            <person name="Kronforst M.R."/>
            <person name="Wang W."/>
        </authorList>
    </citation>
    <scope>NUCLEOTIDE SEQUENCE [LARGE SCALE GENOMIC DNA]</scope>
    <source>
        <strain evidence="2">Ya'a_city_454_Pm</strain>
        <tissue evidence="2">Whole body</tissue>
    </source>
</reference>